<dbReference type="Proteomes" id="UP001195483">
    <property type="component" value="Unassembled WGS sequence"/>
</dbReference>
<evidence type="ECO:0000313" key="3">
    <source>
        <dbReference type="Proteomes" id="UP001195483"/>
    </source>
</evidence>
<feature type="region of interest" description="Disordered" evidence="1">
    <location>
        <begin position="43"/>
        <end position="68"/>
    </location>
</feature>
<protein>
    <submittedName>
        <fullName evidence="2">Uncharacterized protein</fullName>
    </submittedName>
</protein>
<reference evidence="2" key="2">
    <citation type="journal article" date="2021" name="Genome Biol. Evol.">
        <title>Developing a high-quality reference genome for a parasitic bivalve with doubly uniparental inheritance (Bivalvia: Unionida).</title>
        <authorList>
            <person name="Smith C.H."/>
        </authorList>
    </citation>
    <scope>NUCLEOTIDE SEQUENCE</scope>
    <source>
        <strain evidence="2">CHS0354</strain>
        <tissue evidence="2">Mantle</tissue>
    </source>
</reference>
<reference evidence="2" key="1">
    <citation type="journal article" date="2021" name="Genome Biol. Evol.">
        <title>A High-Quality Reference Genome for a Parasitic Bivalve with Doubly Uniparental Inheritance (Bivalvia: Unionida).</title>
        <authorList>
            <person name="Smith C.H."/>
        </authorList>
    </citation>
    <scope>NUCLEOTIDE SEQUENCE</scope>
    <source>
        <strain evidence="2">CHS0354</strain>
    </source>
</reference>
<organism evidence="2 3">
    <name type="scientific">Potamilus streckersoni</name>
    <dbReference type="NCBI Taxonomy" id="2493646"/>
    <lineage>
        <taxon>Eukaryota</taxon>
        <taxon>Metazoa</taxon>
        <taxon>Spiralia</taxon>
        <taxon>Lophotrochozoa</taxon>
        <taxon>Mollusca</taxon>
        <taxon>Bivalvia</taxon>
        <taxon>Autobranchia</taxon>
        <taxon>Heteroconchia</taxon>
        <taxon>Palaeoheterodonta</taxon>
        <taxon>Unionida</taxon>
        <taxon>Unionoidea</taxon>
        <taxon>Unionidae</taxon>
        <taxon>Ambleminae</taxon>
        <taxon>Lampsilini</taxon>
        <taxon>Potamilus</taxon>
    </lineage>
</organism>
<dbReference type="EMBL" id="JAEAOA010000469">
    <property type="protein sequence ID" value="KAK3608858.1"/>
    <property type="molecule type" value="Genomic_DNA"/>
</dbReference>
<comment type="caution">
    <text evidence="2">The sequence shown here is derived from an EMBL/GenBank/DDBJ whole genome shotgun (WGS) entry which is preliminary data.</text>
</comment>
<keyword evidence="3" id="KW-1185">Reference proteome</keyword>
<feature type="compositionally biased region" description="Polar residues" evidence="1">
    <location>
        <begin position="44"/>
        <end position="68"/>
    </location>
</feature>
<evidence type="ECO:0000256" key="1">
    <source>
        <dbReference type="SAM" id="MobiDB-lite"/>
    </source>
</evidence>
<reference evidence="2" key="3">
    <citation type="submission" date="2023-05" db="EMBL/GenBank/DDBJ databases">
        <authorList>
            <person name="Smith C.H."/>
        </authorList>
    </citation>
    <scope>NUCLEOTIDE SEQUENCE</scope>
    <source>
        <strain evidence="2">CHS0354</strain>
        <tissue evidence="2">Mantle</tissue>
    </source>
</reference>
<dbReference type="AlphaFoldDB" id="A0AAE0TFQ1"/>
<proteinExistence type="predicted"/>
<gene>
    <name evidence="2" type="ORF">CHS0354_006899</name>
</gene>
<evidence type="ECO:0000313" key="2">
    <source>
        <dbReference type="EMBL" id="KAK3608858.1"/>
    </source>
</evidence>
<name>A0AAE0TFQ1_9BIVA</name>
<accession>A0AAE0TFQ1</accession>
<sequence length="354" mass="41040">MEYVVPEYFIVNKNNSYECRPDYLNEIKPSVISYLKFRRRESGDSSLKNPLGENNNISLNTGEQTDTDSGVTLTHQDYLEYFNKTSLGNTDRTSLLLYNKLIYCMKHKLFDEASATLPMIKPDFGYPAKYLDLCHAIIGSVNNNYANAENTLNTLIGKEEYNRYYIVNMGLLQRKNKKIMSAVKYLIMGYELLSSSNWRYELKLYIAELNEKFIAIGPGIVKGAYSISTIKKQKTQKSFVESAALMKKTYTSDDEYIIAQAKKQINRIYDYLCTEAEALFAANKFRQANELYLMAYQVDKNITIIRKILSVFDYYTPDQKELELRAGLRRELTEMENEFRNTSNLRKTKSAKKT</sequence>